<dbReference type="InterPro" id="IPR046342">
    <property type="entry name" value="CBS_dom_sf"/>
</dbReference>
<dbReference type="InterPro" id="IPR014710">
    <property type="entry name" value="RmlC-like_jellyroll"/>
</dbReference>
<dbReference type="PANTHER" id="PTHR43773">
    <property type="entry name" value="MAGNESIUM TRANSPORTER MGTE"/>
    <property type="match status" value="1"/>
</dbReference>
<dbReference type="Pfam" id="PF00027">
    <property type="entry name" value="cNMP_binding"/>
    <property type="match status" value="1"/>
</dbReference>
<dbReference type="PROSITE" id="PS50042">
    <property type="entry name" value="CNMP_BINDING_3"/>
    <property type="match status" value="1"/>
</dbReference>
<dbReference type="Gene3D" id="1.20.120.330">
    <property type="entry name" value="Nucleotidyltransferases domain 2"/>
    <property type="match status" value="1"/>
</dbReference>
<gene>
    <name evidence="2" type="ORF">LDJ79_12740</name>
</gene>
<dbReference type="Proteomes" id="UP001199044">
    <property type="component" value="Unassembled WGS sequence"/>
</dbReference>
<dbReference type="InterPro" id="IPR000595">
    <property type="entry name" value="cNMP-bd_dom"/>
</dbReference>
<comment type="caution">
    <text evidence="2">The sequence shown here is derived from an EMBL/GenBank/DDBJ whole genome shotgun (WGS) entry which is preliminary data.</text>
</comment>
<proteinExistence type="predicted"/>
<organism evidence="2 3">
    <name type="scientific">Vibrio tritonius</name>
    <dbReference type="NCBI Taxonomy" id="1435069"/>
    <lineage>
        <taxon>Bacteria</taxon>
        <taxon>Pseudomonadati</taxon>
        <taxon>Pseudomonadota</taxon>
        <taxon>Gammaproteobacteria</taxon>
        <taxon>Vibrionales</taxon>
        <taxon>Vibrionaceae</taxon>
        <taxon>Vibrio</taxon>
    </lineage>
</organism>
<feature type="domain" description="Cyclic nucleotide-binding" evidence="1">
    <location>
        <begin position="11"/>
        <end position="89"/>
    </location>
</feature>
<accession>A0ABS7YRS9</accession>
<dbReference type="Pfam" id="PF10335">
    <property type="entry name" value="DUF294_C"/>
    <property type="match status" value="1"/>
</dbReference>
<dbReference type="PANTHER" id="PTHR43773:SF1">
    <property type="entry name" value="MAGNESIUM TRANSPORTER MGTE"/>
    <property type="match status" value="1"/>
</dbReference>
<sequence length="607" mass="68729">MPEKFDMQSPPFACLTTGEQKTLRNALDIAYFRRHQVVVEAQQPSHSLYIVIKGFIEEKSAESGEIYAHYTQEDLFDVRALFEPLSKHRYVALEDTLTYLLPKAIFLQFYQQNEEFASYFNTSLVTRRALLEKAHQQKNIAEFILTKVDSSIIQPALQLRPNTTIEEATLAMTERAVDCALVLLSPETKESAHNTSASYAIITQTNLLHALVIQHHDLSSPIGPIATTPVLAVEQGDYLFDAMVQMTRRKVKRLMVTHNGSAVGMLDMTQILSIFSTHSHIITLAIARADNLEALAEAANKQRVLVESLYNRGVRTRFIMELISAVNEQIIEKAFSLLVPPERQKQCCLMVLGSEGRHEQILKTDQDNALIIANHADWPDYEQTMQQITQTLLDLGYPLCPGGVMVKNSQWVKSQQDWDNTLQQWCQSRSADNLMLLAIVADAHCVAGDATLMDPIKHTLSRLTLHQEALLADFVRPALAFSSPLTLFGQVKQGKNGLDIKQGGIFPVVHGIRTLSLEYGITVTNTFERISALQHRGVLEKQTADNLSEALKLFFKLRLAQQLQQHQNSNQLDVKQLDRAERDLLRHSLHVVKKFKQWLAYHYQIRD</sequence>
<reference evidence="3" key="1">
    <citation type="submission" date="2023-07" db="EMBL/GenBank/DDBJ databases">
        <title>Molecular identification of indigenous halophilic bacteria isolated from red sea cost, biodegradation of synthetic dyes and assessment of degraded metabolite toxicity.</title>
        <authorList>
            <person name="Chaieb K."/>
            <person name="Altayb H.N."/>
        </authorList>
    </citation>
    <scope>NUCLEOTIDE SEQUENCE [LARGE SCALE GENOMIC DNA]</scope>
    <source>
        <strain evidence="3">K20</strain>
    </source>
</reference>
<dbReference type="EMBL" id="JAIWIU010000080">
    <property type="protein sequence ID" value="MCA2016985.1"/>
    <property type="molecule type" value="Genomic_DNA"/>
</dbReference>
<dbReference type="InterPro" id="IPR018821">
    <property type="entry name" value="DUF294_put_nucleoTrafse_sb-bd"/>
</dbReference>
<dbReference type="InterPro" id="IPR000644">
    <property type="entry name" value="CBS_dom"/>
</dbReference>
<dbReference type="CDD" id="cd05401">
    <property type="entry name" value="NT_GlnE_GlnD_like"/>
    <property type="match status" value="1"/>
</dbReference>
<keyword evidence="3" id="KW-1185">Reference proteome</keyword>
<dbReference type="SUPFAM" id="SSF54631">
    <property type="entry name" value="CBS-domain pair"/>
    <property type="match status" value="1"/>
</dbReference>
<dbReference type="InterPro" id="IPR006669">
    <property type="entry name" value="MgtE_transporter"/>
</dbReference>
<dbReference type="SMART" id="SM00116">
    <property type="entry name" value="CBS"/>
    <property type="match status" value="2"/>
</dbReference>
<dbReference type="Gene3D" id="2.60.120.10">
    <property type="entry name" value="Jelly Rolls"/>
    <property type="match status" value="1"/>
</dbReference>
<dbReference type="RefSeq" id="WP_225250831.1">
    <property type="nucleotide sequence ID" value="NZ_JAIWIU010000080.1"/>
</dbReference>
<dbReference type="Gene3D" id="3.10.580.10">
    <property type="entry name" value="CBS-domain"/>
    <property type="match status" value="1"/>
</dbReference>
<evidence type="ECO:0000313" key="2">
    <source>
        <dbReference type="EMBL" id="MCA2016985.1"/>
    </source>
</evidence>
<dbReference type="SUPFAM" id="SSF51206">
    <property type="entry name" value="cAMP-binding domain-like"/>
    <property type="match status" value="1"/>
</dbReference>
<dbReference type="InterPro" id="IPR018490">
    <property type="entry name" value="cNMP-bd_dom_sf"/>
</dbReference>
<name>A0ABS7YRS9_9VIBR</name>
<evidence type="ECO:0000313" key="3">
    <source>
        <dbReference type="Proteomes" id="UP001199044"/>
    </source>
</evidence>
<dbReference type="CDD" id="cd00038">
    <property type="entry name" value="CAP_ED"/>
    <property type="match status" value="1"/>
</dbReference>
<protein>
    <submittedName>
        <fullName evidence="2">DUF294 nucleotidyltransferase-like domain-containing protein</fullName>
    </submittedName>
</protein>
<evidence type="ECO:0000259" key="1">
    <source>
        <dbReference type="PROSITE" id="PS50042"/>
    </source>
</evidence>
<dbReference type="Pfam" id="PF00571">
    <property type="entry name" value="CBS"/>
    <property type="match status" value="1"/>
</dbReference>
<dbReference type="InterPro" id="IPR005105">
    <property type="entry name" value="GlnD_Uridyltrans_N"/>
</dbReference>
<dbReference type="Pfam" id="PF03445">
    <property type="entry name" value="DUF294"/>
    <property type="match status" value="1"/>
</dbReference>